<keyword evidence="6 7" id="KW-0539">Nucleus</keyword>
<dbReference type="GO" id="GO:0009653">
    <property type="term" value="P:anatomical structure morphogenesis"/>
    <property type="evidence" value="ECO:0007669"/>
    <property type="project" value="TreeGrafter"/>
</dbReference>
<evidence type="ECO:0000256" key="7">
    <source>
        <dbReference type="RuleBase" id="RU361195"/>
    </source>
</evidence>
<keyword evidence="3" id="KW-0862">Zinc</keyword>
<dbReference type="GO" id="GO:0071144">
    <property type="term" value="C:heteromeric SMAD protein complex"/>
    <property type="evidence" value="ECO:0007669"/>
    <property type="project" value="TreeGrafter"/>
</dbReference>
<dbReference type="SMART" id="SM00524">
    <property type="entry name" value="DWB"/>
    <property type="match status" value="1"/>
</dbReference>
<dbReference type="Pfam" id="PF03165">
    <property type="entry name" value="MH1"/>
    <property type="match status" value="1"/>
</dbReference>
<name>A0A8S1BY09_9INSE</name>
<comment type="caution">
    <text evidence="10">The sequence shown here is derived from an EMBL/GenBank/DDBJ whole genome shotgun (WGS) entry which is preliminary data.</text>
</comment>
<keyword evidence="5 7" id="KW-0804">Transcription</keyword>
<dbReference type="InterPro" id="IPR013790">
    <property type="entry name" value="Dwarfin"/>
</dbReference>
<dbReference type="InterPro" id="IPR013019">
    <property type="entry name" value="MAD_homology_MH1"/>
</dbReference>
<evidence type="ECO:0000256" key="4">
    <source>
        <dbReference type="ARBA" id="ARBA00023015"/>
    </source>
</evidence>
<dbReference type="PANTHER" id="PTHR13703">
    <property type="entry name" value="SMAD"/>
    <property type="match status" value="1"/>
</dbReference>
<evidence type="ECO:0000256" key="2">
    <source>
        <dbReference type="ARBA" id="ARBA00022723"/>
    </source>
</evidence>
<organism evidence="10 11">
    <name type="scientific">Cloeon dipterum</name>
    <dbReference type="NCBI Taxonomy" id="197152"/>
    <lineage>
        <taxon>Eukaryota</taxon>
        <taxon>Metazoa</taxon>
        <taxon>Ecdysozoa</taxon>
        <taxon>Arthropoda</taxon>
        <taxon>Hexapoda</taxon>
        <taxon>Insecta</taxon>
        <taxon>Pterygota</taxon>
        <taxon>Palaeoptera</taxon>
        <taxon>Ephemeroptera</taxon>
        <taxon>Pisciforma</taxon>
        <taxon>Baetidae</taxon>
        <taxon>Cloeon</taxon>
    </lineage>
</organism>
<comment type="similarity">
    <text evidence="1 7">Belongs to the dwarfin/SMAD family.</text>
</comment>
<dbReference type="PANTHER" id="PTHR13703:SF54">
    <property type="entry name" value="MOTHERS AGAINST DECAPENTAPLEGIC HOMOLOG"/>
    <property type="match status" value="1"/>
</dbReference>
<dbReference type="GO" id="GO:0006357">
    <property type="term" value="P:regulation of transcription by RNA polymerase II"/>
    <property type="evidence" value="ECO:0007669"/>
    <property type="project" value="TreeGrafter"/>
</dbReference>
<dbReference type="GO" id="GO:0140416">
    <property type="term" value="F:transcription regulator inhibitor activity"/>
    <property type="evidence" value="ECO:0007669"/>
    <property type="project" value="TreeGrafter"/>
</dbReference>
<dbReference type="GO" id="GO:0009791">
    <property type="term" value="P:post-embryonic development"/>
    <property type="evidence" value="ECO:0007669"/>
    <property type="project" value="UniProtKB-ARBA"/>
</dbReference>
<dbReference type="GO" id="GO:0046872">
    <property type="term" value="F:metal ion binding"/>
    <property type="evidence" value="ECO:0007669"/>
    <property type="project" value="UniProtKB-KW"/>
</dbReference>
<keyword evidence="11" id="KW-1185">Reference proteome</keyword>
<dbReference type="Pfam" id="PF03166">
    <property type="entry name" value="MH2"/>
    <property type="match status" value="1"/>
</dbReference>
<evidence type="ECO:0000259" key="8">
    <source>
        <dbReference type="PROSITE" id="PS51075"/>
    </source>
</evidence>
<protein>
    <recommendedName>
        <fullName evidence="7">Mothers against decapentaplegic homolog</fullName>
        <shortName evidence="7">MAD homolog</shortName>
        <shortName evidence="7">Mothers against DPP homolog</shortName>
    </recommendedName>
    <alternativeName>
        <fullName evidence="7">SMAD family member</fullName>
    </alternativeName>
</protein>
<dbReference type="InterPro" id="IPR017855">
    <property type="entry name" value="SMAD-like_dom_sf"/>
</dbReference>
<evidence type="ECO:0000313" key="11">
    <source>
        <dbReference type="Proteomes" id="UP000494165"/>
    </source>
</evidence>
<dbReference type="OrthoDB" id="5946219at2759"/>
<reference evidence="10 11" key="1">
    <citation type="submission" date="2020-04" db="EMBL/GenBank/DDBJ databases">
        <authorList>
            <person name="Alioto T."/>
            <person name="Alioto T."/>
            <person name="Gomez Garrido J."/>
        </authorList>
    </citation>
    <scope>NUCLEOTIDE SEQUENCE [LARGE SCALE GENOMIC DNA]</scope>
</reference>
<dbReference type="GO" id="GO:0060395">
    <property type="term" value="P:SMAD protein signal transduction"/>
    <property type="evidence" value="ECO:0007669"/>
    <property type="project" value="TreeGrafter"/>
</dbReference>
<evidence type="ECO:0000256" key="3">
    <source>
        <dbReference type="ARBA" id="ARBA00022833"/>
    </source>
</evidence>
<dbReference type="GO" id="GO:0070411">
    <property type="term" value="F:I-SMAD binding"/>
    <property type="evidence" value="ECO:0007669"/>
    <property type="project" value="TreeGrafter"/>
</dbReference>
<dbReference type="Proteomes" id="UP000494165">
    <property type="component" value="Unassembled WGS sequence"/>
</dbReference>
<dbReference type="SMART" id="SM00523">
    <property type="entry name" value="DWA"/>
    <property type="match status" value="1"/>
</dbReference>
<dbReference type="PROSITE" id="PS51075">
    <property type="entry name" value="MH1"/>
    <property type="match status" value="1"/>
</dbReference>
<dbReference type="GO" id="GO:0030154">
    <property type="term" value="P:cell differentiation"/>
    <property type="evidence" value="ECO:0007669"/>
    <property type="project" value="TreeGrafter"/>
</dbReference>
<dbReference type="EMBL" id="CADEPI010000012">
    <property type="protein sequence ID" value="CAB3363498.1"/>
    <property type="molecule type" value="Genomic_DNA"/>
</dbReference>
<proteinExistence type="inferred from homology"/>
<feature type="domain" description="MH2" evidence="9">
    <location>
        <begin position="217"/>
        <end position="395"/>
    </location>
</feature>
<dbReference type="SUPFAM" id="SSF49879">
    <property type="entry name" value="SMAD/FHA domain"/>
    <property type="match status" value="1"/>
</dbReference>
<dbReference type="AlphaFoldDB" id="A0A8S1BY09"/>
<dbReference type="Gene3D" id="3.90.520.10">
    <property type="entry name" value="SMAD MH1 domain"/>
    <property type="match status" value="1"/>
</dbReference>
<dbReference type="PROSITE" id="PS51076">
    <property type="entry name" value="MH2"/>
    <property type="match status" value="1"/>
</dbReference>
<evidence type="ECO:0000256" key="1">
    <source>
        <dbReference type="ARBA" id="ARBA00005545"/>
    </source>
</evidence>
<keyword evidence="4 7" id="KW-0805">Transcription regulation</keyword>
<dbReference type="SUPFAM" id="SSF56366">
    <property type="entry name" value="SMAD MH1 domain"/>
    <property type="match status" value="1"/>
</dbReference>
<keyword evidence="7" id="KW-0963">Cytoplasm</keyword>
<feature type="domain" description="MH1" evidence="8">
    <location>
        <begin position="8"/>
        <end position="155"/>
    </location>
</feature>
<dbReference type="InterPro" id="IPR036578">
    <property type="entry name" value="SMAD_MH1_sf"/>
</dbReference>
<dbReference type="InterPro" id="IPR003619">
    <property type="entry name" value="MAD_homology1_Dwarfin-type"/>
</dbReference>
<evidence type="ECO:0000256" key="5">
    <source>
        <dbReference type="ARBA" id="ARBA00023163"/>
    </source>
</evidence>
<dbReference type="InterPro" id="IPR008984">
    <property type="entry name" value="SMAD_FHA_dom_sf"/>
</dbReference>
<evidence type="ECO:0000256" key="6">
    <source>
        <dbReference type="ARBA" id="ARBA00023242"/>
    </source>
</evidence>
<sequence>MFRRKREPLTQRLLKAVREKAAAADAAAVDAASLHAHVLQQLSEQHLELLLLAVERDGARTCCVPARRGATTSVDATSSTYCCCATPDDDESPPASGASRTAEEQPYQSPHVLCCQAFRWPELQDTTQLKRLPQCTTLGCCNPFHYSKVCGPESPPPPYRRYPYEKLRPEDRAPSEESLKTNKFSYTTSPNCSSISNFSLRSSFSTNGEGTEQTDEWCKLAYWEQQHRVGDLFSVRSPSVHVFGGPAKPGMVSAALCLTDLVPKYPGVPIEPSPPIKKTRSKIADGVLISQEGDTVWAYNLSECPMFVNSPTLDDLHSRSLVVYKLPPGYCQRIFSWERAELRRKVNARSENTLGPENTYSVRISFAKGWGPKYARQEITVCHCWLEVLLTRPAR</sequence>
<comment type="subcellular location">
    <subcellularLocation>
        <location evidence="7">Cytoplasm</location>
    </subcellularLocation>
    <subcellularLocation>
        <location evidence="7">Nucleus</location>
    </subcellularLocation>
</comment>
<evidence type="ECO:0000313" key="10">
    <source>
        <dbReference type="EMBL" id="CAB3363498.1"/>
    </source>
</evidence>
<dbReference type="GO" id="GO:0050793">
    <property type="term" value="P:regulation of developmental process"/>
    <property type="evidence" value="ECO:0007669"/>
    <property type="project" value="UniProtKB-ARBA"/>
</dbReference>
<gene>
    <name evidence="10" type="ORF">CLODIP_2_CD02271</name>
</gene>
<dbReference type="GO" id="GO:0051239">
    <property type="term" value="P:regulation of multicellular organismal process"/>
    <property type="evidence" value="ECO:0007669"/>
    <property type="project" value="UniProtKB-ARBA"/>
</dbReference>
<dbReference type="GO" id="GO:0005737">
    <property type="term" value="C:cytoplasm"/>
    <property type="evidence" value="ECO:0007669"/>
    <property type="project" value="UniProtKB-SubCell"/>
</dbReference>
<dbReference type="InterPro" id="IPR001132">
    <property type="entry name" value="SMAD_dom_Dwarfin-type"/>
</dbReference>
<dbReference type="Gene3D" id="2.60.200.10">
    <property type="match status" value="1"/>
</dbReference>
<keyword evidence="2" id="KW-0479">Metal-binding</keyword>
<evidence type="ECO:0000259" key="9">
    <source>
        <dbReference type="PROSITE" id="PS51076"/>
    </source>
</evidence>
<accession>A0A8S1BY09</accession>